<feature type="transmembrane region" description="Helical" evidence="11">
    <location>
        <begin position="386"/>
        <end position="409"/>
    </location>
</feature>
<feature type="transmembrane region" description="Helical" evidence="11">
    <location>
        <begin position="307"/>
        <end position="340"/>
    </location>
</feature>
<keyword evidence="5 11" id="KW-0812">Transmembrane</keyword>
<evidence type="ECO:0000256" key="9">
    <source>
        <dbReference type="RuleBase" id="RU362091"/>
    </source>
</evidence>
<dbReference type="PANTHER" id="PTHR48086">
    <property type="entry name" value="SODIUM/PROLINE SYMPORTER-RELATED"/>
    <property type="match status" value="1"/>
</dbReference>
<evidence type="ECO:0000256" key="5">
    <source>
        <dbReference type="ARBA" id="ARBA00022692"/>
    </source>
</evidence>
<evidence type="ECO:0000256" key="6">
    <source>
        <dbReference type="ARBA" id="ARBA00022847"/>
    </source>
</evidence>
<comment type="caution">
    <text evidence="12">The sequence shown here is derived from an EMBL/GenBank/DDBJ whole genome shotgun (WGS) entry which is preliminary data.</text>
</comment>
<feature type="compositionally biased region" description="Pro residues" evidence="10">
    <location>
        <begin position="502"/>
        <end position="520"/>
    </location>
</feature>
<comment type="similarity">
    <text evidence="2 9">Belongs to the sodium:solute symporter (SSF) (TC 2.A.21) family.</text>
</comment>
<sequence length="533" mass="54249">MTHAPAITAVAVVVLVTVLVAAYGTRVSRTTGDFYVASRAVRPWWNASAIGGEYLSAASFLGVAGLVLVEGADALWFPIGYTVGYLLLLAFVAAPLRRSGAYTLPDFAELRLGSSRARTASALVVVLVGWLYLLPQFTAAGLVWASATGLPRWIGTVVVAVVVAGAVAGGGMRSITIVQAVQYWLKLTAIAVPACVLLALWGLQGAPPSQAPPGWAVPSSDPGDLYATYSLLLALLLGTMGLPHVLTRFYTNPDGTDARRTTRTVIGLLGLFYVWPPVYAVLAWRLAPELAEPGRADTLVVDLPGLALPGTLGTVLGAVALGGAFAAFLSTASGLTVAVSGVLARDLVPGAGGDARAVSRFRLATLGALVVPVGVALLGVDVPLAATVGLAFALAASTFAPLLLLGIWWDGLRAGPALLGMAVGGCGQADAAVLTLTGVTARAAPPLAAALEQPAAWTVPLAVAVMVAGSLLGEARAARAPGAPRRSAPPRVDPGLLHRPEPPSGYVPPAPATAPPPGAPAPTARRRSPTARR</sequence>
<feature type="region of interest" description="Disordered" evidence="10">
    <location>
        <begin position="478"/>
        <end position="533"/>
    </location>
</feature>
<keyword evidence="13" id="KW-1185">Reference proteome</keyword>
<gene>
    <name evidence="12" type="ORF">ACFOLH_14660</name>
</gene>
<dbReference type="PROSITE" id="PS50283">
    <property type="entry name" value="NA_SOLUT_SYMP_3"/>
    <property type="match status" value="1"/>
</dbReference>
<feature type="compositionally biased region" description="Low complexity" evidence="10">
    <location>
        <begin position="478"/>
        <end position="490"/>
    </location>
</feature>
<dbReference type="Gene3D" id="1.20.1730.10">
    <property type="entry name" value="Sodium/glucose cotransporter"/>
    <property type="match status" value="1"/>
</dbReference>
<dbReference type="RefSeq" id="WP_376985639.1">
    <property type="nucleotide sequence ID" value="NZ_JBHRWW010000011.1"/>
</dbReference>
<dbReference type="InterPro" id="IPR038377">
    <property type="entry name" value="Na/Glc_symporter_sf"/>
</dbReference>
<dbReference type="InterPro" id="IPR001734">
    <property type="entry name" value="Na/solute_symporter"/>
</dbReference>
<dbReference type="Pfam" id="PF00474">
    <property type="entry name" value="SSF"/>
    <property type="match status" value="1"/>
</dbReference>
<keyword evidence="7 11" id="KW-1133">Transmembrane helix</keyword>
<reference evidence="13" key="1">
    <citation type="journal article" date="2019" name="Int. J. Syst. Evol. Microbiol.">
        <title>The Global Catalogue of Microorganisms (GCM) 10K type strain sequencing project: providing services to taxonomists for standard genome sequencing and annotation.</title>
        <authorList>
            <consortium name="The Broad Institute Genomics Platform"/>
            <consortium name="The Broad Institute Genome Sequencing Center for Infectious Disease"/>
            <person name="Wu L."/>
            <person name="Ma J."/>
        </authorList>
    </citation>
    <scope>NUCLEOTIDE SEQUENCE [LARGE SCALE GENOMIC DNA]</scope>
    <source>
        <strain evidence="13">NCAIM B.02333</strain>
    </source>
</reference>
<feature type="transmembrane region" description="Helical" evidence="11">
    <location>
        <begin position="6"/>
        <end position="24"/>
    </location>
</feature>
<feature type="compositionally biased region" description="Basic residues" evidence="10">
    <location>
        <begin position="524"/>
        <end position="533"/>
    </location>
</feature>
<evidence type="ECO:0000313" key="12">
    <source>
        <dbReference type="EMBL" id="MFC3689590.1"/>
    </source>
</evidence>
<dbReference type="Proteomes" id="UP001595685">
    <property type="component" value="Unassembled WGS sequence"/>
</dbReference>
<keyword evidence="3" id="KW-0813">Transport</keyword>
<accession>A0ABV7WJB9</accession>
<evidence type="ECO:0000256" key="3">
    <source>
        <dbReference type="ARBA" id="ARBA00022448"/>
    </source>
</evidence>
<evidence type="ECO:0000256" key="8">
    <source>
        <dbReference type="ARBA" id="ARBA00023136"/>
    </source>
</evidence>
<feature type="transmembrane region" description="Helical" evidence="11">
    <location>
        <begin position="183"/>
        <end position="206"/>
    </location>
</feature>
<feature type="transmembrane region" description="Helical" evidence="11">
    <location>
        <begin position="226"/>
        <end position="246"/>
    </location>
</feature>
<feature type="transmembrane region" description="Helical" evidence="11">
    <location>
        <begin position="44"/>
        <end position="69"/>
    </location>
</feature>
<dbReference type="PANTHER" id="PTHR48086:SF6">
    <property type="entry name" value="CATION_ACETATE SYMPORTER ACTP"/>
    <property type="match status" value="1"/>
</dbReference>
<dbReference type="CDD" id="cd11480">
    <property type="entry name" value="SLC5sbd_u4"/>
    <property type="match status" value="1"/>
</dbReference>
<comment type="subcellular location">
    <subcellularLocation>
        <location evidence="1">Cell membrane</location>
        <topology evidence="1">Multi-pass membrane protein</topology>
    </subcellularLocation>
</comment>
<feature type="transmembrane region" description="Helical" evidence="11">
    <location>
        <begin position="75"/>
        <end position="96"/>
    </location>
</feature>
<keyword evidence="8 11" id="KW-0472">Membrane</keyword>
<feature type="transmembrane region" description="Helical" evidence="11">
    <location>
        <begin position="153"/>
        <end position="171"/>
    </location>
</feature>
<dbReference type="InterPro" id="IPR050277">
    <property type="entry name" value="Sodium:Solute_Symporter"/>
</dbReference>
<keyword evidence="4" id="KW-1003">Cell membrane</keyword>
<evidence type="ECO:0000256" key="1">
    <source>
        <dbReference type="ARBA" id="ARBA00004651"/>
    </source>
</evidence>
<evidence type="ECO:0000256" key="7">
    <source>
        <dbReference type="ARBA" id="ARBA00022989"/>
    </source>
</evidence>
<evidence type="ECO:0000256" key="2">
    <source>
        <dbReference type="ARBA" id="ARBA00006434"/>
    </source>
</evidence>
<dbReference type="EMBL" id="JBHRWW010000011">
    <property type="protein sequence ID" value="MFC3689590.1"/>
    <property type="molecule type" value="Genomic_DNA"/>
</dbReference>
<evidence type="ECO:0000256" key="10">
    <source>
        <dbReference type="SAM" id="MobiDB-lite"/>
    </source>
</evidence>
<name>A0ABV7WJB9_9MICO</name>
<organism evidence="12 13">
    <name type="scientific">Aquipuribacter hungaricus</name>
    <dbReference type="NCBI Taxonomy" id="545624"/>
    <lineage>
        <taxon>Bacteria</taxon>
        <taxon>Bacillati</taxon>
        <taxon>Actinomycetota</taxon>
        <taxon>Actinomycetes</taxon>
        <taxon>Micrococcales</taxon>
        <taxon>Intrasporangiaceae</taxon>
        <taxon>Aquipuribacter</taxon>
    </lineage>
</organism>
<keyword evidence="6" id="KW-0769">Symport</keyword>
<feature type="transmembrane region" description="Helical" evidence="11">
    <location>
        <begin position="266"/>
        <end position="287"/>
    </location>
</feature>
<evidence type="ECO:0000256" key="11">
    <source>
        <dbReference type="SAM" id="Phobius"/>
    </source>
</evidence>
<protein>
    <submittedName>
        <fullName evidence="12">Cation acetate symporter</fullName>
    </submittedName>
</protein>
<feature type="transmembrane region" description="Helical" evidence="11">
    <location>
        <begin position="361"/>
        <end position="380"/>
    </location>
</feature>
<proteinExistence type="inferred from homology"/>
<evidence type="ECO:0000256" key="4">
    <source>
        <dbReference type="ARBA" id="ARBA00022475"/>
    </source>
</evidence>
<evidence type="ECO:0000313" key="13">
    <source>
        <dbReference type="Proteomes" id="UP001595685"/>
    </source>
</evidence>